<dbReference type="Proteomes" id="UP000552587">
    <property type="component" value="Unassembled WGS sequence"/>
</dbReference>
<protein>
    <submittedName>
        <fullName evidence="3">Copper resistance protein B</fullName>
    </submittedName>
</protein>
<dbReference type="RefSeq" id="WP_182668449.1">
    <property type="nucleotide sequence ID" value="NZ_JACHTE010000002.1"/>
</dbReference>
<dbReference type="InterPro" id="IPR007939">
    <property type="entry name" value="Cu-R_B_prcur"/>
</dbReference>
<dbReference type="Pfam" id="PF05275">
    <property type="entry name" value="CopB"/>
    <property type="match status" value="1"/>
</dbReference>
<sequence>MKRNVLALILLPLVGGLVGGNAWAQDPHAGHRGQGEPLPAADAGEPGEAVPPDAHRHAPPSTDPHAGMDHGQGGHQRMDHSTHGAGEGQHDASGALPVTPVPALTDADRAAAFPSLQAHAMHGERIHSYWSLDRLEAWDADSDGTGVGWEALAWVGTDIDRVWLRSEGERIDRGTEAADFEVLYGRSVSRWWDVVGGVRHDFGEGPSQTFAAFGVQGLAPMKFEVSATGYLGSSGQSAAQLEAEYETLLTNRLVLQWLGEATLYGKDDARRGIGSGLSSLEAGARLRYEFDRRIAPYIGVSWERAYGQTADFKRAHGEAAEETRIVAGIRLWF</sequence>
<comment type="caution">
    <text evidence="3">The sequence shown here is derived from an EMBL/GenBank/DDBJ whole genome shotgun (WGS) entry which is preliminary data.</text>
</comment>
<dbReference type="GO" id="GO:0005507">
    <property type="term" value="F:copper ion binding"/>
    <property type="evidence" value="ECO:0007669"/>
    <property type="project" value="InterPro"/>
</dbReference>
<reference evidence="3 4" key="1">
    <citation type="submission" date="2020-07" db="EMBL/GenBank/DDBJ databases">
        <authorList>
            <person name="Xu S."/>
            <person name="Li A."/>
        </authorList>
    </citation>
    <scope>NUCLEOTIDE SEQUENCE [LARGE SCALE GENOMIC DNA]</scope>
    <source>
        <strain evidence="3 4">SG-8</strain>
    </source>
</reference>
<keyword evidence="2" id="KW-0732">Signal</keyword>
<accession>A0A7W3U2Z6</accession>
<dbReference type="EMBL" id="JACHTE010000002">
    <property type="protein sequence ID" value="MBB1087680.1"/>
    <property type="molecule type" value="Genomic_DNA"/>
</dbReference>
<gene>
    <name evidence="3" type="ORF">H4F99_04165</name>
</gene>
<evidence type="ECO:0000256" key="1">
    <source>
        <dbReference type="SAM" id="MobiDB-lite"/>
    </source>
</evidence>
<evidence type="ECO:0000313" key="3">
    <source>
        <dbReference type="EMBL" id="MBB1087680.1"/>
    </source>
</evidence>
<proteinExistence type="predicted"/>
<organism evidence="3 4">
    <name type="scientific">Marilutibacter penaei</name>
    <dbReference type="NCBI Taxonomy" id="2759900"/>
    <lineage>
        <taxon>Bacteria</taxon>
        <taxon>Pseudomonadati</taxon>
        <taxon>Pseudomonadota</taxon>
        <taxon>Gammaproteobacteria</taxon>
        <taxon>Lysobacterales</taxon>
        <taxon>Lysobacteraceae</taxon>
        <taxon>Marilutibacter</taxon>
    </lineage>
</organism>
<evidence type="ECO:0000256" key="2">
    <source>
        <dbReference type="SAM" id="SignalP"/>
    </source>
</evidence>
<dbReference type="AlphaFoldDB" id="A0A7W3U2Z6"/>
<feature type="chain" id="PRO_5030774545" evidence="2">
    <location>
        <begin position="25"/>
        <end position="333"/>
    </location>
</feature>
<evidence type="ECO:0000313" key="4">
    <source>
        <dbReference type="Proteomes" id="UP000552587"/>
    </source>
</evidence>
<name>A0A7W3U2Z6_9GAMM</name>
<dbReference type="GO" id="GO:0006878">
    <property type="term" value="P:intracellular copper ion homeostasis"/>
    <property type="evidence" value="ECO:0007669"/>
    <property type="project" value="InterPro"/>
</dbReference>
<feature type="region of interest" description="Disordered" evidence="1">
    <location>
        <begin position="25"/>
        <end position="99"/>
    </location>
</feature>
<keyword evidence="4" id="KW-1185">Reference proteome</keyword>
<dbReference type="GO" id="GO:0009279">
    <property type="term" value="C:cell outer membrane"/>
    <property type="evidence" value="ECO:0007669"/>
    <property type="project" value="InterPro"/>
</dbReference>
<feature type="signal peptide" evidence="2">
    <location>
        <begin position="1"/>
        <end position="24"/>
    </location>
</feature>